<dbReference type="AlphaFoldDB" id="A0A7V3E6G8"/>
<keyword evidence="4" id="KW-1003">Cell membrane</keyword>
<feature type="transmembrane region" description="Helical" evidence="12">
    <location>
        <begin position="274"/>
        <end position="303"/>
    </location>
</feature>
<dbReference type="Pfam" id="PF00474">
    <property type="entry name" value="SSF"/>
    <property type="match status" value="1"/>
</dbReference>
<feature type="transmembrane region" description="Helical" evidence="12">
    <location>
        <begin position="454"/>
        <end position="474"/>
    </location>
</feature>
<keyword evidence="6 12" id="KW-1133">Transmembrane helix</keyword>
<comment type="caution">
    <text evidence="13">The sequence shown here is derived from an EMBL/GenBank/DDBJ whole genome shotgun (WGS) entry which is preliminary data.</text>
</comment>
<keyword evidence="8" id="KW-0406">Ion transport</keyword>
<dbReference type="NCBIfam" id="TIGR00813">
    <property type="entry name" value="sss"/>
    <property type="match status" value="1"/>
</dbReference>
<evidence type="ECO:0000256" key="2">
    <source>
        <dbReference type="ARBA" id="ARBA00006434"/>
    </source>
</evidence>
<dbReference type="InterPro" id="IPR051163">
    <property type="entry name" value="Sodium:Solute_Symporter_SSF"/>
</dbReference>
<name>A0A7V3E6G8_9BACT</name>
<keyword evidence="9 12" id="KW-0472">Membrane</keyword>
<keyword evidence="5 12" id="KW-0812">Transmembrane</keyword>
<dbReference type="GO" id="GO:0005886">
    <property type="term" value="C:plasma membrane"/>
    <property type="evidence" value="ECO:0007669"/>
    <property type="project" value="UniProtKB-SubCell"/>
</dbReference>
<feature type="transmembrane region" description="Helical" evidence="12">
    <location>
        <begin position="177"/>
        <end position="199"/>
    </location>
</feature>
<keyword evidence="7" id="KW-0915">Sodium</keyword>
<evidence type="ECO:0000256" key="12">
    <source>
        <dbReference type="SAM" id="Phobius"/>
    </source>
</evidence>
<evidence type="ECO:0000256" key="4">
    <source>
        <dbReference type="ARBA" id="ARBA00022475"/>
    </source>
</evidence>
<accession>A0A7V3E6G8</accession>
<feature type="transmembrane region" description="Helical" evidence="12">
    <location>
        <begin position="370"/>
        <end position="391"/>
    </location>
</feature>
<protein>
    <submittedName>
        <fullName evidence="13">Sodium:solute symporter</fullName>
    </submittedName>
</protein>
<dbReference type="PANTHER" id="PTHR42985">
    <property type="entry name" value="SODIUM-COUPLED MONOCARBOXYLATE TRANSPORTER"/>
    <property type="match status" value="1"/>
</dbReference>
<evidence type="ECO:0000256" key="3">
    <source>
        <dbReference type="ARBA" id="ARBA00022448"/>
    </source>
</evidence>
<dbReference type="InterPro" id="IPR038377">
    <property type="entry name" value="Na/Glc_symporter_sf"/>
</dbReference>
<evidence type="ECO:0000256" key="10">
    <source>
        <dbReference type="ARBA" id="ARBA00023201"/>
    </source>
</evidence>
<evidence type="ECO:0000256" key="5">
    <source>
        <dbReference type="ARBA" id="ARBA00022692"/>
    </source>
</evidence>
<feature type="transmembrane region" description="Helical" evidence="12">
    <location>
        <begin position="431"/>
        <end position="448"/>
    </location>
</feature>
<keyword evidence="3" id="KW-0813">Transport</keyword>
<proteinExistence type="inferred from homology"/>
<dbReference type="PROSITE" id="PS50283">
    <property type="entry name" value="NA_SOLUT_SYMP_3"/>
    <property type="match status" value="1"/>
</dbReference>
<gene>
    <name evidence="13" type="ORF">ENS31_04440</name>
</gene>
<dbReference type="InterPro" id="IPR001734">
    <property type="entry name" value="Na/solute_symporter"/>
</dbReference>
<feature type="transmembrane region" description="Helical" evidence="12">
    <location>
        <begin position="45"/>
        <end position="70"/>
    </location>
</feature>
<evidence type="ECO:0000256" key="8">
    <source>
        <dbReference type="ARBA" id="ARBA00023065"/>
    </source>
</evidence>
<organism evidence="13">
    <name type="scientific">Ignavibacterium album</name>
    <dbReference type="NCBI Taxonomy" id="591197"/>
    <lineage>
        <taxon>Bacteria</taxon>
        <taxon>Pseudomonadati</taxon>
        <taxon>Ignavibacteriota</taxon>
        <taxon>Ignavibacteria</taxon>
        <taxon>Ignavibacteriales</taxon>
        <taxon>Ignavibacteriaceae</taxon>
        <taxon>Ignavibacterium</taxon>
    </lineage>
</organism>
<evidence type="ECO:0000256" key="9">
    <source>
        <dbReference type="ARBA" id="ARBA00023136"/>
    </source>
</evidence>
<feature type="transmembrane region" description="Helical" evidence="12">
    <location>
        <begin position="76"/>
        <end position="99"/>
    </location>
</feature>
<reference evidence="13" key="1">
    <citation type="journal article" date="2020" name="mSystems">
        <title>Genome- and Community-Level Interaction Insights into Carbon Utilization and Element Cycling Functions of Hydrothermarchaeota in Hydrothermal Sediment.</title>
        <authorList>
            <person name="Zhou Z."/>
            <person name="Liu Y."/>
            <person name="Xu W."/>
            <person name="Pan J."/>
            <person name="Luo Z.H."/>
            <person name="Li M."/>
        </authorList>
    </citation>
    <scope>NUCLEOTIDE SEQUENCE [LARGE SCALE GENOMIC DNA]</scope>
    <source>
        <strain evidence="13">SpSt-479</strain>
    </source>
</reference>
<evidence type="ECO:0000256" key="1">
    <source>
        <dbReference type="ARBA" id="ARBA00004651"/>
    </source>
</evidence>
<feature type="transmembrane region" description="Helical" evidence="12">
    <location>
        <begin position="323"/>
        <end position="349"/>
    </location>
</feature>
<feature type="transmembrane region" description="Helical" evidence="12">
    <location>
        <begin position="397"/>
        <end position="419"/>
    </location>
</feature>
<dbReference type="GO" id="GO:0006814">
    <property type="term" value="P:sodium ion transport"/>
    <property type="evidence" value="ECO:0007669"/>
    <property type="project" value="UniProtKB-KW"/>
</dbReference>
<dbReference type="Gene3D" id="1.20.1730.10">
    <property type="entry name" value="Sodium/glucose cotransporter"/>
    <property type="match status" value="1"/>
</dbReference>
<keyword evidence="10" id="KW-0739">Sodium transport</keyword>
<evidence type="ECO:0000256" key="11">
    <source>
        <dbReference type="RuleBase" id="RU362091"/>
    </source>
</evidence>
<dbReference type="PANTHER" id="PTHR42985:SF47">
    <property type="entry name" value="INTEGRAL MEMBRANE TRANSPORT PROTEIN"/>
    <property type="match status" value="1"/>
</dbReference>
<comment type="similarity">
    <text evidence="2 11">Belongs to the sodium:solute symporter (SSF) (TC 2.A.21) family.</text>
</comment>
<feature type="transmembrane region" description="Helical" evidence="12">
    <location>
        <begin position="6"/>
        <end position="25"/>
    </location>
</feature>
<sequence>MNPERLTDLIIVISYLIVVALIGIFSGGKQKSIKDYFLGAEKIPWLAVSFSIIAAETSALTFISIPGLAYKTNFQFLQLAFGFLIGRIAVAIILLPRYYQGEISTVYTFLEKRFGRKIRTFASIVFLLTRVASDGVRLFAAAIPLYLLLDISPVYAILIISFIALIYTYTGGLKSIIYVDAFQMIIYLGGAILIIIFIINQTDSNIFSNTELLNQKLSVINFGFENGLADFFKQPYTLLSGLIGGAFLSMASHGTDQLIVQRLLALQNLRKSQLAIVTSGIIIVFQFAVFLFIGFLLFSFYGMTEMKSDEVLPTFIIHQLPKGLSGFIIAGVFAAALSTLAGSISSLSSSTMIDLFLNNKKETLDEKTKLCYSRLFTIIWTIILVASAFFFMNTDKAVVELALSISSFTFGGMLGTFLLGIFNKKVNEKTALISFVIGILVVSIFILLKLVAWTWFVFIGVATVLLVGNILSLLNRKES</sequence>
<dbReference type="GO" id="GO:0015293">
    <property type="term" value="F:symporter activity"/>
    <property type="evidence" value="ECO:0007669"/>
    <property type="project" value="TreeGrafter"/>
</dbReference>
<comment type="subcellular location">
    <subcellularLocation>
        <location evidence="1">Cell membrane</location>
        <topology evidence="1">Multi-pass membrane protein</topology>
    </subcellularLocation>
</comment>
<feature type="transmembrane region" description="Helical" evidence="12">
    <location>
        <begin position="153"/>
        <end position="170"/>
    </location>
</feature>
<evidence type="ECO:0000256" key="6">
    <source>
        <dbReference type="ARBA" id="ARBA00022989"/>
    </source>
</evidence>
<evidence type="ECO:0000256" key="7">
    <source>
        <dbReference type="ARBA" id="ARBA00023053"/>
    </source>
</evidence>
<dbReference type="EMBL" id="DSUJ01000008">
    <property type="protein sequence ID" value="HFI90766.1"/>
    <property type="molecule type" value="Genomic_DNA"/>
</dbReference>
<dbReference type="CDD" id="cd11493">
    <property type="entry name" value="SLC5sbd_NIS-like_u1"/>
    <property type="match status" value="1"/>
</dbReference>
<evidence type="ECO:0000313" key="13">
    <source>
        <dbReference type="EMBL" id="HFI90766.1"/>
    </source>
</evidence>